<feature type="compositionally biased region" description="Acidic residues" evidence="2">
    <location>
        <begin position="269"/>
        <end position="279"/>
    </location>
</feature>
<sequence length="577" mass="64461">MGHRSPSPIEGYTPQKVDDEELPPIMQSQEQHFSRESSSDDVPLRQQRPLRAPASSPRENSYDLRDHRQHDYADVSLVDQRRVAHAVTLHKPTKAIAKSTGKVPKKPGPRPWASKPIKKNDMVAKLEVIREIERCWGKGFIRAYIPKCHRPLVKRGKGGKRAMYRDHETDAKKWLPSVLKAILSIAKLTSDKSWLKKAMNDVVRYRIKNTGNRKPQLVTTDFDVLEDMLVKDWDVAYSFGIRYKHLMTNPQGQQETDEDIDHILGVQSGEEDGGGEDDDVKCGSNNDRDSEDIDEDDSEDDVGQGGLTGQYLQASGYTNAPQYPHPHHTPGPPPKQQQTKLHKSNKRGFELPTRPQPPSRLDKSQPGYGHLYPYSPLLDSWGRPIPYGGPDGYGHGGYSMHSGYGGYGPPFDSDGRYPSQPPPGYSNMGHPFRHSMTPAPGQPDADRKRIQGSPFGSNKHMRGGYEQSPFPMGRHPQGHGYPPTFHAPRAFKQESPEFSIRGDARSMSVSESAAPTPTTEPGEDRLGEDRCVEDRLVEDRLVEDSSAAALEAELRATELELKVARLQAKRAALAKTK</sequence>
<evidence type="ECO:0000256" key="1">
    <source>
        <dbReference type="SAM" id="Coils"/>
    </source>
</evidence>
<feature type="region of interest" description="Disordered" evidence="2">
    <location>
        <begin position="266"/>
        <end position="368"/>
    </location>
</feature>
<feature type="compositionally biased region" description="Basic and acidic residues" evidence="2">
    <location>
        <begin position="491"/>
        <end position="504"/>
    </location>
</feature>
<feature type="compositionally biased region" description="Polar residues" evidence="2">
    <location>
        <begin position="310"/>
        <end position="320"/>
    </location>
</feature>
<feature type="region of interest" description="Disordered" evidence="2">
    <location>
        <begin position="405"/>
        <end position="528"/>
    </location>
</feature>
<dbReference type="EMBL" id="JAPEUV010000088">
    <property type="protein sequence ID" value="KAJ4333796.1"/>
    <property type="molecule type" value="Genomic_DNA"/>
</dbReference>
<proteinExistence type="predicted"/>
<accession>A0A9W9BY30</accession>
<evidence type="ECO:0000313" key="3">
    <source>
        <dbReference type="EMBL" id="KAJ4333796.1"/>
    </source>
</evidence>
<dbReference type="OrthoDB" id="3800150at2759"/>
<dbReference type="Proteomes" id="UP001140562">
    <property type="component" value="Unassembled WGS sequence"/>
</dbReference>
<keyword evidence="4" id="KW-1185">Reference proteome</keyword>
<evidence type="ECO:0000256" key="2">
    <source>
        <dbReference type="SAM" id="MobiDB-lite"/>
    </source>
</evidence>
<reference evidence="3" key="1">
    <citation type="submission" date="2022-10" db="EMBL/GenBank/DDBJ databases">
        <title>Tapping the CABI collections for fungal endophytes: first genome assemblies for Collariella, Neodidymelliopsis, Ascochyta clinopodiicola, Didymella pomorum, Didymosphaeria variabile, Neocosmospora piperis and Neocucurbitaria cava.</title>
        <authorList>
            <person name="Hill R."/>
        </authorList>
    </citation>
    <scope>NUCLEOTIDE SEQUENCE</scope>
    <source>
        <strain evidence="3">IMI 360193</strain>
    </source>
</reference>
<evidence type="ECO:0000313" key="4">
    <source>
        <dbReference type="Proteomes" id="UP001140562"/>
    </source>
</evidence>
<name>A0A9W9BY30_9PLEO</name>
<keyword evidence="1" id="KW-0175">Coiled coil</keyword>
<feature type="compositionally biased region" description="Polar residues" evidence="2">
    <location>
        <begin position="507"/>
        <end position="519"/>
    </location>
</feature>
<feature type="coiled-coil region" evidence="1">
    <location>
        <begin position="547"/>
        <end position="576"/>
    </location>
</feature>
<protein>
    <submittedName>
        <fullName evidence="3">Uncharacterized protein</fullName>
    </submittedName>
</protein>
<feature type="compositionally biased region" description="Acidic residues" evidence="2">
    <location>
        <begin position="289"/>
        <end position="302"/>
    </location>
</feature>
<comment type="caution">
    <text evidence="3">The sequence shown here is derived from an EMBL/GenBank/DDBJ whole genome shotgun (WGS) entry which is preliminary data.</text>
</comment>
<gene>
    <name evidence="3" type="ORF">N0V87_007364</name>
</gene>
<dbReference type="AlphaFoldDB" id="A0A9W9BY30"/>
<feature type="region of interest" description="Disordered" evidence="2">
    <location>
        <begin position="1"/>
        <end position="68"/>
    </location>
</feature>
<organism evidence="3 4">
    <name type="scientific">Didymella glomerata</name>
    <dbReference type="NCBI Taxonomy" id="749621"/>
    <lineage>
        <taxon>Eukaryota</taxon>
        <taxon>Fungi</taxon>
        <taxon>Dikarya</taxon>
        <taxon>Ascomycota</taxon>
        <taxon>Pezizomycotina</taxon>
        <taxon>Dothideomycetes</taxon>
        <taxon>Pleosporomycetidae</taxon>
        <taxon>Pleosporales</taxon>
        <taxon>Pleosporineae</taxon>
        <taxon>Didymellaceae</taxon>
        <taxon>Didymella</taxon>
    </lineage>
</organism>